<feature type="transmembrane region" description="Helical" evidence="1">
    <location>
        <begin position="80"/>
        <end position="98"/>
    </location>
</feature>
<feature type="transmembrane region" description="Helical" evidence="1">
    <location>
        <begin position="454"/>
        <end position="472"/>
    </location>
</feature>
<accession>A0A0L6VG73</accession>
<feature type="transmembrane region" description="Helical" evidence="1">
    <location>
        <begin position="208"/>
        <end position="226"/>
    </location>
</feature>
<evidence type="ECO:0000313" key="2">
    <source>
        <dbReference type="EMBL" id="KNZ59734.1"/>
    </source>
</evidence>
<reference evidence="2 3" key="1">
    <citation type="submission" date="2015-08" db="EMBL/GenBank/DDBJ databases">
        <title>Next Generation Sequencing and Analysis of the Genome of Puccinia sorghi L Schw, the Causal Agent of Maize Common Rust.</title>
        <authorList>
            <person name="Rochi L."/>
            <person name="Burguener G."/>
            <person name="Darino M."/>
            <person name="Turjanski A."/>
            <person name="Kreff E."/>
            <person name="Dieguez M.J."/>
            <person name="Sacco F."/>
        </authorList>
    </citation>
    <scope>NUCLEOTIDE SEQUENCE [LARGE SCALE GENOMIC DNA]</scope>
    <source>
        <strain evidence="2 3">RO10H11247</strain>
    </source>
</reference>
<feature type="transmembrane region" description="Helical" evidence="1">
    <location>
        <begin position="38"/>
        <end position="60"/>
    </location>
</feature>
<feature type="transmembrane region" description="Helical" evidence="1">
    <location>
        <begin position="246"/>
        <end position="265"/>
    </location>
</feature>
<evidence type="ECO:0000256" key="1">
    <source>
        <dbReference type="SAM" id="Phobius"/>
    </source>
</evidence>
<dbReference type="EMBL" id="LAVV01006472">
    <property type="protein sequence ID" value="KNZ59734.1"/>
    <property type="molecule type" value="Genomic_DNA"/>
</dbReference>
<protein>
    <submittedName>
        <fullName evidence="2">Uncharacterized protein</fullName>
    </submittedName>
</protein>
<keyword evidence="1" id="KW-0472">Membrane</keyword>
<comment type="caution">
    <text evidence="2">The sequence shown here is derived from an EMBL/GenBank/DDBJ whole genome shotgun (WGS) entry which is preliminary data.</text>
</comment>
<sequence length="712" mass="82529">MGFHTLHYTILALITKRSSHRMNKFTSKSYKVYQIHHLFFHCFYSQVWVPCCHTGMIHYHFLLYLEILSERIIQNITSHLLNPLFIGLYIYTGISKIFKIKFLNLKKKSFISYHGLMSPVIRCLLIGPGVSSTNIDLAFSPSHQNQSTPVPPPPSINILKTIFIEKAHFLEIIEFIENYTMDKKCHWFLNSYIYISQLIKKMISKKKVLILLLKFNFILSLTWIRWFPFSKCINFFHNSSSKKKKIYHIKSLIFSLCLGNFSIYFDFSYKNTQKKASGRCKILITEEKEIIFGMVKAGETARKVSRELSLPQQTVENFRSQLLLLGSQESCHGQSLQSPRKLKGDDLKQLNWGSTSDPPSLDQQITRRVGADLGGLWNQFVVHKWGWRKFHPTPICVLQIGSMTHPDQSCKSQWVARVSTPLFLLFISSYLFIIILCAFSPPRFLVSFLIFKNNVPLTLVQALYIILIKFHIRIDMMFIDQLNVKTHVVYSKLSHCTSTTLQVSQMFQSHGKIFPGNHCCWLLFGFTVEKLDNTVSILFNSKNKNSLLPLFAELQPRQIFWISCLEPLTDQWTDPLSPLAWCTPNDHSHLPATYKSNTQLRSEQPNCSQEAFVFLLNHLSSIYKCPQHFRSKMGSKKHSILLLVIPHHPLSDTIHPLDEIKSQPEIIQAFEASERLYKPAKKNGAIGGLNMCRLHEFQYEKEAEIIKVELRR</sequence>
<organism evidence="2 3">
    <name type="scientific">Puccinia sorghi</name>
    <dbReference type="NCBI Taxonomy" id="27349"/>
    <lineage>
        <taxon>Eukaryota</taxon>
        <taxon>Fungi</taxon>
        <taxon>Dikarya</taxon>
        <taxon>Basidiomycota</taxon>
        <taxon>Pucciniomycotina</taxon>
        <taxon>Pucciniomycetes</taxon>
        <taxon>Pucciniales</taxon>
        <taxon>Pucciniaceae</taxon>
        <taxon>Puccinia</taxon>
    </lineage>
</organism>
<proteinExistence type="predicted"/>
<evidence type="ECO:0000313" key="3">
    <source>
        <dbReference type="Proteomes" id="UP000037035"/>
    </source>
</evidence>
<keyword evidence="1" id="KW-1133">Transmembrane helix</keyword>
<name>A0A0L6VG73_9BASI</name>
<keyword evidence="3" id="KW-1185">Reference proteome</keyword>
<keyword evidence="1" id="KW-0812">Transmembrane</keyword>
<dbReference type="VEuPathDB" id="FungiDB:VP01_1671g1"/>
<dbReference type="Proteomes" id="UP000037035">
    <property type="component" value="Unassembled WGS sequence"/>
</dbReference>
<dbReference type="AlphaFoldDB" id="A0A0L6VG73"/>
<feature type="transmembrane region" description="Helical" evidence="1">
    <location>
        <begin position="422"/>
        <end position="442"/>
    </location>
</feature>
<gene>
    <name evidence="2" type="ORF">VP01_1671g1</name>
</gene>